<gene>
    <name evidence="1" type="ORF">FJY86_03115</name>
</gene>
<reference evidence="1" key="1">
    <citation type="submission" date="2019-03" db="EMBL/GenBank/DDBJ databases">
        <title>Lake Tanganyika Metagenome-Assembled Genomes (MAGs).</title>
        <authorList>
            <person name="Tran P."/>
        </authorList>
    </citation>
    <scope>NUCLEOTIDE SEQUENCE</scope>
    <source>
        <strain evidence="1">M_DeepCast_50m_m2_156</strain>
    </source>
</reference>
<evidence type="ECO:0000313" key="1">
    <source>
        <dbReference type="EMBL" id="MBM3282304.1"/>
    </source>
</evidence>
<dbReference type="AlphaFoldDB" id="A0A8T4C7X3"/>
<organism evidence="1 2">
    <name type="scientific">Candidatus Iainarchaeum sp</name>
    <dbReference type="NCBI Taxonomy" id="3101447"/>
    <lineage>
        <taxon>Archaea</taxon>
        <taxon>Candidatus Iainarchaeota</taxon>
        <taxon>Candidatus Iainarchaeia</taxon>
        <taxon>Candidatus Iainarchaeales</taxon>
        <taxon>Candidatus Iainarchaeaceae</taxon>
        <taxon>Candidatus Iainarchaeum</taxon>
    </lineage>
</organism>
<proteinExistence type="predicted"/>
<comment type="caution">
    <text evidence="1">The sequence shown here is derived from an EMBL/GenBank/DDBJ whole genome shotgun (WGS) entry which is preliminary data.</text>
</comment>
<name>A0A8T4C7X3_9ARCH</name>
<dbReference type="Proteomes" id="UP000774699">
    <property type="component" value="Unassembled WGS sequence"/>
</dbReference>
<evidence type="ECO:0000313" key="2">
    <source>
        <dbReference type="Proteomes" id="UP000774699"/>
    </source>
</evidence>
<accession>A0A8T4C7X3</accession>
<dbReference type="EMBL" id="VGJJ01000022">
    <property type="protein sequence ID" value="MBM3282304.1"/>
    <property type="molecule type" value="Genomic_DNA"/>
</dbReference>
<sequence>MMALFTPAFAHAMDAYTLHVNVNRFITFGNELEETIQTLSFAGNGSRTRIQVPSIQGMEIRTENNQIILTLAHDELSQPKNRIIPTLVQVEGSFTQGKTSVLTREQGKITIRDE</sequence>
<protein>
    <submittedName>
        <fullName evidence="1">Uncharacterized protein</fullName>
    </submittedName>
</protein>